<dbReference type="InterPro" id="IPR052544">
    <property type="entry name" value="Bacteriocin_Proc_Enz"/>
</dbReference>
<gene>
    <name evidence="1" type="ORF">BJ981_003610</name>
</gene>
<evidence type="ECO:0000313" key="2">
    <source>
        <dbReference type="Proteomes" id="UP000588112"/>
    </source>
</evidence>
<accession>A0A7W8Z5R3</accession>
<protein>
    <submittedName>
        <fullName evidence="1">SagB-type dehydrogenase family enzyme</fullName>
    </submittedName>
</protein>
<dbReference type="RefSeq" id="WP_184612503.1">
    <property type="nucleotide sequence ID" value="NZ_BOOS01000015.1"/>
</dbReference>
<dbReference type="Proteomes" id="UP000588112">
    <property type="component" value="Unassembled WGS sequence"/>
</dbReference>
<dbReference type="GO" id="GO:0016491">
    <property type="term" value="F:oxidoreductase activity"/>
    <property type="evidence" value="ECO:0007669"/>
    <property type="project" value="InterPro"/>
</dbReference>
<dbReference type="Gene3D" id="3.40.109.10">
    <property type="entry name" value="NADH Oxidase"/>
    <property type="match status" value="1"/>
</dbReference>
<dbReference type="InterPro" id="IPR000415">
    <property type="entry name" value="Nitroreductase-like"/>
</dbReference>
<dbReference type="PANTHER" id="PTHR43745:SF2">
    <property type="entry name" value="NITROREDUCTASE MJ1384-RELATED"/>
    <property type="match status" value="1"/>
</dbReference>
<comment type="caution">
    <text evidence="1">The sequence shown here is derived from an EMBL/GenBank/DDBJ whole genome shotgun (WGS) entry which is preliminary data.</text>
</comment>
<sequence>MADDVLTAERIGAVAKWDPQLRIPVRPRVRRGLVIAVGAGEVAVEGGPKRQLFRGASATEFLPRLLEACTGERSHARLAEELEVPEEIVFKALSLLWTCGVVEEAAPETPLSAPVPDPLADVLSRLGDSTGANPAWEQAVARLRSARVEAFGDPELIRLLDAELSDSLTIQPAADVVPRADTTFVVSLGMAGRELAEHCWDKNIPLLRLRLSGRRAILGPLTQPGLSPCLDCQAAEDGLDERDATAADAGLAVALFARELFALISRAVPSTLPIRWRSVDLETLGHAELSAATRPGCPRCSIAGGPAAERASLAARYEAAVSLPPKAFADIKAHQMHYKPSNIALQSRSKTWPVAPCVALPVPRPERLADPTPSGKITGEETALLLATVAGIQGVNDQRVQRWTASGGNIGSVTAYAAVRDVPGIEPGLYGYVLSEQRLAWLSPEVGAVGGDAPLTMVLTGDFAKVAQKYGPFALRIVLLDSGCAQATAREVGGALGLRLDFRLHWDDASIGHALNVRPDSEPITAVIDFSTPIGGAR</sequence>
<keyword evidence="2" id="KW-1185">Reference proteome</keyword>
<dbReference type="PANTHER" id="PTHR43745">
    <property type="entry name" value="NITROREDUCTASE MJ1384-RELATED"/>
    <property type="match status" value="1"/>
</dbReference>
<evidence type="ECO:0000313" key="1">
    <source>
        <dbReference type="EMBL" id="MBB5627911.1"/>
    </source>
</evidence>
<dbReference type="AlphaFoldDB" id="A0A7W8Z5R3"/>
<dbReference type="EMBL" id="JACHBR010000001">
    <property type="protein sequence ID" value="MBB5627911.1"/>
    <property type="molecule type" value="Genomic_DNA"/>
</dbReference>
<organism evidence="1 2">
    <name type="scientific">Sphaerisporangium krabiense</name>
    <dbReference type="NCBI Taxonomy" id="763782"/>
    <lineage>
        <taxon>Bacteria</taxon>
        <taxon>Bacillati</taxon>
        <taxon>Actinomycetota</taxon>
        <taxon>Actinomycetes</taxon>
        <taxon>Streptosporangiales</taxon>
        <taxon>Streptosporangiaceae</taxon>
        <taxon>Sphaerisporangium</taxon>
    </lineage>
</organism>
<dbReference type="Gene3D" id="3.40.50.720">
    <property type="entry name" value="NAD(P)-binding Rossmann-like Domain"/>
    <property type="match status" value="1"/>
</dbReference>
<reference evidence="1 2" key="1">
    <citation type="submission" date="2020-08" db="EMBL/GenBank/DDBJ databases">
        <title>Sequencing the genomes of 1000 actinobacteria strains.</title>
        <authorList>
            <person name="Klenk H.-P."/>
        </authorList>
    </citation>
    <scope>NUCLEOTIDE SEQUENCE [LARGE SCALE GENOMIC DNA]</scope>
    <source>
        <strain evidence="1 2">DSM 45790</strain>
    </source>
</reference>
<name>A0A7W8Z5R3_9ACTN</name>
<proteinExistence type="predicted"/>